<evidence type="ECO:0000313" key="4">
    <source>
        <dbReference type="EMBL" id="NKE44882.1"/>
    </source>
</evidence>
<evidence type="ECO:0000259" key="3">
    <source>
        <dbReference type="Pfam" id="PF12849"/>
    </source>
</evidence>
<reference evidence="4 5" key="1">
    <citation type="submission" date="2020-03" db="EMBL/GenBank/DDBJ databases">
        <title>Roseomonas selenitidurans sp. nov. isolated from soil.</title>
        <authorList>
            <person name="Liu H."/>
        </authorList>
    </citation>
    <scope>NUCLEOTIDE SEQUENCE [LARGE SCALE GENOMIC DNA]</scope>
    <source>
        <strain evidence="4 5">JCM 15073</strain>
    </source>
</reference>
<name>A0ABX1EXQ3_9PROT</name>
<keyword evidence="5" id="KW-1185">Reference proteome</keyword>
<comment type="caution">
    <text evidence="4">The sequence shown here is derived from an EMBL/GenBank/DDBJ whole genome shotgun (WGS) entry which is preliminary data.</text>
</comment>
<evidence type="ECO:0000313" key="5">
    <source>
        <dbReference type="Proteomes" id="UP000765160"/>
    </source>
</evidence>
<dbReference type="PANTHER" id="PTHR30570">
    <property type="entry name" value="PERIPLASMIC PHOSPHATE BINDING COMPONENT OF PHOSPHATE ABC TRANSPORTER"/>
    <property type="match status" value="1"/>
</dbReference>
<feature type="signal peptide" evidence="2">
    <location>
        <begin position="1"/>
        <end position="21"/>
    </location>
</feature>
<sequence length="355" mass="38185">MGRLRNLLMGLALATCTAATAAPPAAAQGVMRDRLVIISSTSAGTVARMLAASFTERFEGVMEPTRRTLPTSGVLDLFCAGVGPQTPDIAVVVRRMPRSMVETCDTNGVRNIVEMRIGLSAVLLAVRRGEGTTNLTSRQVWEALAAERIVDEEFVPNRRALWSEVSPALPRIEIRVLAPNLGTGTNGLFEDMILEGGCRDVRAIRLLFEAQYRRGKCVTVREDGRVQRMGGLEVPAALLASPPGTVGVISYDQLQASGGNLVALTLDGVLPTQGSIYAQDYVATRIVYVYAKRQHTRLREGVGVVRGIREFLNEATSEAASGPGGYLSVTGLVPLPPADRAAQRRTADRMTLLSR</sequence>
<dbReference type="Pfam" id="PF12849">
    <property type="entry name" value="PBP_like_2"/>
    <property type="match status" value="1"/>
</dbReference>
<dbReference type="PANTHER" id="PTHR30570:SF1">
    <property type="entry name" value="PHOSPHATE-BINDING PROTEIN PSTS"/>
    <property type="match status" value="1"/>
</dbReference>
<dbReference type="Proteomes" id="UP000765160">
    <property type="component" value="Unassembled WGS sequence"/>
</dbReference>
<dbReference type="InterPro" id="IPR024370">
    <property type="entry name" value="PBP_domain"/>
</dbReference>
<proteinExistence type="predicted"/>
<evidence type="ECO:0000256" key="1">
    <source>
        <dbReference type="ARBA" id="ARBA00022729"/>
    </source>
</evidence>
<feature type="domain" description="PBP" evidence="3">
    <location>
        <begin position="33"/>
        <end position="318"/>
    </location>
</feature>
<dbReference type="Gene3D" id="3.40.190.10">
    <property type="entry name" value="Periplasmic binding protein-like II"/>
    <property type="match status" value="2"/>
</dbReference>
<accession>A0ABX1EXQ3</accession>
<protein>
    <recommendedName>
        <fullName evidence="3">PBP domain-containing protein</fullName>
    </recommendedName>
</protein>
<dbReference type="SUPFAM" id="SSF53850">
    <property type="entry name" value="Periplasmic binding protein-like II"/>
    <property type="match status" value="1"/>
</dbReference>
<dbReference type="EMBL" id="JAAVTX010000002">
    <property type="protein sequence ID" value="NKE44882.1"/>
    <property type="molecule type" value="Genomic_DNA"/>
</dbReference>
<keyword evidence="1 2" id="KW-0732">Signal</keyword>
<gene>
    <name evidence="4" type="ORF">HB662_08835</name>
</gene>
<dbReference type="RefSeq" id="WP_168049277.1">
    <property type="nucleotide sequence ID" value="NZ_JAATJR010000002.1"/>
</dbReference>
<organism evidence="4 5">
    <name type="scientific">Falsiroseomonas frigidaquae</name>
    <dbReference type="NCBI Taxonomy" id="487318"/>
    <lineage>
        <taxon>Bacteria</taxon>
        <taxon>Pseudomonadati</taxon>
        <taxon>Pseudomonadota</taxon>
        <taxon>Alphaproteobacteria</taxon>
        <taxon>Acetobacterales</taxon>
        <taxon>Roseomonadaceae</taxon>
        <taxon>Falsiroseomonas</taxon>
    </lineage>
</organism>
<evidence type="ECO:0000256" key="2">
    <source>
        <dbReference type="SAM" id="SignalP"/>
    </source>
</evidence>
<feature type="chain" id="PRO_5045578793" description="PBP domain-containing protein" evidence="2">
    <location>
        <begin position="22"/>
        <end position="355"/>
    </location>
</feature>
<dbReference type="InterPro" id="IPR050811">
    <property type="entry name" value="Phosphate_ABC_transporter"/>
</dbReference>